<evidence type="ECO:0008006" key="5">
    <source>
        <dbReference type="Google" id="ProtNLM"/>
    </source>
</evidence>
<dbReference type="InterPro" id="IPR026749">
    <property type="entry name" value="Tmem135"/>
</dbReference>
<keyword evidence="2" id="KW-0812">Transmembrane</keyword>
<keyword evidence="2" id="KW-1133">Transmembrane helix</keyword>
<keyword evidence="4" id="KW-1185">Reference proteome</keyword>
<feature type="compositionally biased region" description="Basic and acidic residues" evidence="1">
    <location>
        <begin position="454"/>
        <end position="465"/>
    </location>
</feature>
<evidence type="ECO:0000313" key="3">
    <source>
        <dbReference type="EMBL" id="KAG2237447.1"/>
    </source>
</evidence>
<dbReference type="EMBL" id="JAEPRE010000006">
    <property type="protein sequence ID" value="KAG2237447.1"/>
    <property type="molecule type" value="Genomic_DNA"/>
</dbReference>
<feature type="transmembrane region" description="Helical" evidence="2">
    <location>
        <begin position="20"/>
        <end position="41"/>
    </location>
</feature>
<feature type="region of interest" description="Disordered" evidence="1">
    <location>
        <begin position="445"/>
        <end position="465"/>
    </location>
</feature>
<reference evidence="3" key="1">
    <citation type="submission" date="2021-01" db="EMBL/GenBank/DDBJ databases">
        <title>Metabolic potential, ecology and presence of endohyphal bacteria is reflected in genomic diversity of Mucoromycotina.</title>
        <authorList>
            <person name="Muszewska A."/>
            <person name="Okrasinska A."/>
            <person name="Steczkiewicz K."/>
            <person name="Drgas O."/>
            <person name="Orlowska M."/>
            <person name="Perlinska-Lenart U."/>
            <person name="Aleksandrzak-Piekarczyk T."/>
            <person name="Szatraj K."/>
            <person name="Zielenkiewicz U."/>
            <person name="Pilsyk S."/>
            <person name="Malc E."/>
            <person name="Mieczkowski P."/>
            <person name="Kruszewska J.S."/>
            <person name="Biernat P."/>
            <person name="Pawlowska J."/>
        </authorList>
    </citation>
    <scope>NUCLEOTIDE SEQUENCE</scope>
    <source>
        <strain evidence="3">WA0000018081</strain>
    </source>
</reference>
<protein>
    <recommendedName>
        <fullName evidence="5">Integral membrane protein</fullName>
    </recommendedName>
</protein>
<sequence length="465" mass="52436">MSTLLPPELIPALKTVLRAYGVGWSITTVPTILTILIKTILKKQNKLGAIQKAILLTLPQVLKKSITQNGFPLLVAGAFGGQQFLRYKKPKISQKSAIFWSSLISIWSIRRLFPNIKTLDLTFFVLVRAFDVFAHKIYVSPKVRQSVPKWTLEYGNIAIFMLASTEIIFSWFFEPERLPRSYANWITGMSGIDLRLLSVLKGMRSGEWQYGKSSSLGNDLIKYCTQLGIPESYGDPCSGRVDCLVIHEGNTWGCEVNALNRFYKGFKQIFPVYLSVHLAPPLFFRTARLLENPGASILHILLASVRSSTFLGTYIAIIWYSICIVRTRVGHQLLGVDQKILDRTLGPLLGSMLCGLSLLVESKHRRGEMTLYVVPRALFSLTERLLSPHQKGRWWEYMAAEFGENVVFAASVMVVINAIYKDKSMVRPSVRGLMSWILKDELKADGDQTPVDDPEPKSEGLEMRK</sequence>
<evidence type="ECO:0000256" key="2">
    <source>
        <dbReference type="SAM" id="Phobius"/>
    </source>
</evidence>
<evidence type="ECO:0000256" key="1">
    <source>
        <dbReference type="SAM" id="MobiDB-lite"/>
    </source>
</evidence>
<accession>A0A8H7T081</accession>
<keyword evidence="2" id="KW-0472">Membrane</keyword>
<feature type="transmembrane region" description="Helical" evidence="2">
    <location>
        <begin position="151"/>
        <end position="173"/>
    </location>
</feature>
<dbReference type="Proteomes" id="UP000613177">
    <property type="component" value="Unassembled WGS sequence"/>
</dbReference>
<dbReference type="PANTHER" id="PTHR12459:SF15">
    <property type="entry name" value="TRANSMEMBRANE PROTEIN 135"/>
    <property type="match status" value="1"/>
</dbReference>
<name>A0A8H7T081_9FUNG</name>
<comment type="caution">
    <text evidence="3">The sequence shown here is derived from an EMBL/GenBank/DDBJ whole genome shotgun (WGS) entry which is preliminary data.</text>
</comment>
<gene>
    <name evidence="3" type="ORF">INT48_009576</name>
</gene>
<dbReference type="PANTHER" id="PTHR12459">
    <property type="entry name" value="TRANSMEMBRANE PROTEIN 135-RELATED"/>
    <property type="match status" value="1"/>
</dbReference>
<proteinExistence type="predicted"/>
<evidence type="ECO:0000313" key="4">
    <source>
        <dbReference type="Proteomes" id="UP000613177"/>
    </source>
</evidence>
<organism evidence="3 4">
    <name type="scientific">Thamnidium elegans</name>
    <dbReference type="NCBI Taxonomy" id="101142"/>
    <lineage>
        <taxon>Eukaryota</taxon>
        <taxon>Fungi</taxon>
        <taxon>Fungi incertae sedis</taxon>
        <taxon>Mucoromycota</taxon>
        <taxon>Mucoromycotina</taxon>
        <taxon>Mucoromycetes</taxon>
        <taxon>Mucorales</taxon>
        <taxon>Mucorineae</taxon>
        <taxon>Mucoraceae</taxon>
        <taxon>Thamnidium</taxon>
    </lineage>
</organism>
<dbReference type="AlphaFoldDB" id="A0A8H7T081"/>